<dbReference type="GO" id="GO:0016987">
    <property type="term" value="F:sigma factor activity"/>
    <property type="evidence" value="ECO:0007669"/>
    <property type="project" value="UniProtKB-KW"/>
</dbReference>
<dbReference type="GO" id="GO:0003677">
    <property type="term" value="F:DNA binding"/>
    <property type="evidence" value="ECO:0007669"/>
    <property type="project" value="UniProtKB-KW"/>
</dbReference>
<dbReference type="EMBL" id="JACXJA010000006">
    <property type="protein sequence ID" value="MBD2861447.1"/>
    <property type="molecule type" value="Genomic_DNA"/>
</dbReference>
<dbReference type="PANTHER" id="PTHR43133">
    <property type="entry name" value="RNA POLYMERASE ECF-TYPE SIGMA FACTO"/>
    <property type="match status" value="1"/>
</dbReference>
<dbReference type="RefSeq" id="WP_190925491.1">
    <property type="nucleotide sequence ID" value="NZ_JACXJA010000006.1"/>
</dbReference>
<dbReference type="InterPro" id="IPR039425">
    <property type="entry name" value="RNA_pol_sigma-70-like"/>
</dbReference>
<dbReference type="Gene3D" id="1.10.10.10">
    <property type="entry name" value="Winged helix-like DNA-binding domain superfamily/Winged helix DNA-binding domain"/>
    <property type="match status" value="1"/>
</dbReference>
<dbReference type="Gene3D" id="1.10.1740.10">
    <property type="match status" value="1"/>
</dbReference>
<evidence type="ECO:0000256" key="2">
    <source>
        <dbReference type="ARBA" id="ARBA00023015"/>
    </source>
</evidence>
<protein>
    <submittedName>
        <fullName evidence="7">Sigma-70 family RNA polymerase sigma factor</fullName>
    </submittedName>
</protein>
<accession>A0A927C7J3</accession>
<keyword evidence="5" id="KW-0804">Transcription</keyword>
<dbReference type="SUPFAM" id="SSF88659">
    <property type="entry name" value="Sigma3 and sigma4 domains of RNA polymerase sigma factors"/>
    <property type="match status" value="1"/>
</dbReference>
<dbReference type="InterPro" id="IPR014284">
    <property type="entry name" value="RNA_pol_sigma-70_dom"/>
</dbReference>
<dbReference type="NCBIfam" id="TIGR02937">
    <property type="entry name" value="sigma70-ECF"/>
    <property type="match status" value="1"/>
</dbReference>
<dbReference type="PANTHER" id="PTHR43133:SF8">
    <property type="entry name" value="RNA POLYMERASE SIGMA FACTOR HI_1459-RELATED"/>
    <property type="match status" value="1"/>
</dbReference>
<keyword evidence="3" id="KW-0731">Sigma factor</keyword>
<reference evidence="7" key="1">
    <citation type="submission" date="2020-09" db="EMBL/GenBank/DDBJ databases">
        <title>A novel bacterium of genus Paenibacillus, isolated from South China Sea.</title>
        <authorList>
            <person name="Huang H."/>
            <person name="Mo K."/>
            <person name="Hu Y."/>
        </authorList>
    </citation>
    <scope>NUCLEOTIDE SEQUENCE</scope>
    <source>
        <strain evidence="7">IB182363</strain>
    </source>
</reference>
<evidence type="ECO:0000256" key="5">
    <source>
        <dbReference type="ARBA" id="ARBA00023163"/>
    </source>
</evidence>
<comment type="similarity">
    <text evidence="1">Belongs to the sigma-70 factor family. ECF subfamily.</text>
</comment>
<dbReference type="Pfam" id="PF04542">
    <property type="entry name" value="Sigma70_r2"/>
    <property type="match status" value="1"/>
</dbReference>
<dbReference type="InterPro" id="IPR013324">
    <property type="entry name" value="RNA_pol_sigma_r3/r4-like"/>
</dbReference>
<keyword evidence="4" id="KW-0238">DNA-binding</keyword>
<dbReference type="AlphaFoldDB" id="A0A927C7J3"/>
<name>A0A927C7J3_9BACL</name>
<proteinExistence type="inferred from homology"/>
<dbReference type="SUPFAM" id="SSF88946">
    <property type="entry name" value="Sigma2 domain of RNA polymerase sigma factors"/>
    <property type="match status" value="1"/>
</dbReference>
<comment type="caution">
    <text evidence="7">The sequence shown here is derived from an EMBL/GenBank/DDBJ whole genome shotgun (WGS) entry which is preliminary data.</text>
</comment>
<keyword evidence="8" id="KW-1185">Reference proteome</keyword>
<sequence>MNSNGYADAKEDYLALLQQEYLEKLVYYALKKTGNKHEAEELAQDIAVQAVISLSNGSEPSEFAHWLWKLARNRYARWAERKHRGRLVTAIIDDEQLAEFEDGGPSVEDRLILKENISLLKRELSLLSFYYREITVAYYIRGERVQDIASNLQLPAGTIKRKLYESRKNIREGNLWSRAGELFSHEVYILANAIQSGKPPEQLGDAEKEVIRDLMKRGFVKKGSGPITPTFPVWTREQLHQWVNILKSERLHNELYAIMEEHYDYIYEKDRAACARPTRQSAEVCFSDLPIRFPHGRFALCPETQTDFHPGFYRKQHHRHVHGATRIAR</sequence>
<keyword evidence="2" id="KW-0805">Transcription regulation</keyword>
<evidence type="ECO:0000256" key="4">
    <source>
        <dbReference type="ARBA" id="ARBA00023125"/>
    </source>
</evidence>
<evidence type="ECO:0000256" key="3">
    <source>
        <dbReference type="ARBA" id="ARBA00023082"/>
    </source>
</evidence>
<dbReference type="InterPro" id="IPR007627">
    <property type="entry name" value="RNA_pol_sigma70_r2"/>
</dbReference>
<dbReference type="GO" id="GO:0006352">
    <property type="term" value="P:DNA-templated transcription initiation"/>
    <property type="evidence" value="ECO:0007669"/>
    <property type="project" value="InterPro"/>
</dbReference>
<organism evidence="7 8">
    <name type="scientific">Paenibacillus oceani</name>
    <dbReference type="NCBI Taxonomy" id="2772510"/>
    <lineage>
        <taxon>Bacteria</taxon>
        <taxon>Bacillati</taxon>
        <taxon>Bacillota</taxon>
        <taxon>Bacilli</taxon>
        <taxon>Bacillales</taxon>
        <taxon>Paenibacillaceae</taxon>
        <taxon>Paenibacillus</taxon>
    </lineage>
</organism>
<dbReference type="InterPro" id="IPR036388">
    <property type="entry name" value="WH-like_DNA-bd_sf"/>
</dbReference>
<dbReference type="Proteomes" id="UP000639396">
    <property type="component" value="Unassembled WGS sequence"/>
</dbReference>
<evidence type="ECO:0000259" key="6">
    <source>
        <dbReference type="Pfam" id="PF04542"/>
    </source>
</evidence>
<evidence type="ECO:0000256" key="1">
    <source>
        <dbReference type="ARBA" id="ARBA00010641"/>
    </source>
</evidence>
<evidence type="ECO:0000313" key="7">
    <source>
        <dbReference type="EMBL" id="MBD2861447.1"/>
    </source>
</evidence>
<feature type="domain" description="RNA polymerase sigma-70 region 2" evidence="6">
    <location>
        <begin position="19"/>
        <end position="83"/>
    </location>
</feature>
<dbReference type="InterPro" id="IPR013325">
    <property type="entry name" value="RNA_pol_sigma_r2"/>
</dbReference>
<evidence type="ECO:0000313" key="8">
    <source>
        <dbReference type="Proteomes" id="UP000639396"/>
    </source>
</evidence>
<gene>
    <name evidence="7" type="ORF">IDH45_05525</name>
</gene>